<dbReference type="Gene3D" id="3.40.50.2000">
    <property type="entry name" value="Glycogen Phosphorylase B"/>
    <property type="match status" value="2"/>
</dbReference>
<organism evidence="1 2">
    <name type="scientific">Grifola frondosa</name>
    <name type="common">Maitake</name>
    <name type="synonym">Polyporus frondosus</name>
    <dbReference type="NCBI Taxonomy" id="5627"/>
    <lineage>
        <taxon>Eukaryota</taxon>
        <taxon>Fungi</taxon>
        <taxon>Dikarya</taxon>
        <taxon>Basidiomycota</taxon>
        <taxon>Agaricomycotina</taxon>
        <taxon>Agaricomycetes</taxon>
        <taxon>Polyporales</taxon>
        <taxon>Grifolaceae</taxon>
        <taxon>Grifola</taxon>
    </lineage>
</organism>
<name>A0A1C7MK04_GRIFR</name>
<keyword evidence="2" id="KW-1185">Reference proteome</keyword>
<gene>
    <name evidence="1" type="ORF">A0H81_03841</name>
</gene>
<evidence type="ECO:0000313" key="1">
    <source>
        <dbReference type="EMBL" id="OBZ77128.1"/>
    </source>
</evidence>
<proteinExistence type="predicted"/>
<dbReference type="AlphaFoldDB" id="A0A1C7MK04"/>
<dbReference type="OrthoDB" id="755951at2759"/>
<accession>A0A1C7MK04</accession>
<dbReference type="EMBL" id="LUGG01000003">
    <property type="protein sequence ID" value="OBZ77128.1"/>
    <property type="molecule type" value="Genomic_DNA"/>
</dbReference>
<dbReference type="Proteomes" id="UP000092993">
    <property type="component" value="Unassembled WGS sequence"/>
</dbReference>
<dbReference type="STRING" id="5627.A0A1C7MK04"/>
<protein>
    <submittedName>
        <fullName evidence="1">Uncharacterized protein</fullName>
    </submittedName>
</protein>
<evidence type="ECO:0000313" key="2">
    <source>
        <dbReference type="Proteomes" id="UP000092993"/>
    </source>
</evidence>
<dbReference type="SUPFAM" id="SSF53756">
    <property type="entry name" value="UDP-Glycosyltransferase/glycogen phosphorylase"/>
    <property type="match status" value="1"/>
</dbReference>
<sequence>MCHRHQVLWPCLPDAPKTKAFYESASFKKYVAVNQRFADVIVSMYAEGDKIQAFKAFLDKYPEYQGKMTEENEIQGGVADVVSHLNSRFRLLHTNLCQYLVLLTVADAFVVTSLREAMALRPLPAHARQYPALRASRPDLATISPAISPAAAYVHLQEAAQS</sequence>
<comment type="caution">
    <text evidence="1">The sequence shown here is derived from an EMBL/GenBank/DDBJ whole genome shotgun (WGS) entry which is preliminary data.</text>
</comment>
<reference evidence="1 2" key="1">
    <citation type="submission" date="2016-03" db="EMBL/GenBank/DDBJ databases">
        <title>Whole genome sequencing of Grifola frondosa 9006-11.</title>
        <authorList>
            <person name="Min B."/>
            <person name="Park H."/>
            <person name="Kim J.-G."/>
            <person name="Cho H."/>
            <person name="Oh Y.-L."/>
            <person name="Kong W.-S."/>
            <person name="Choi I.-G."/>
        </authorList>
    </citation>
    <scope>NUCLEOTIDE SEQUENCE [LARGE SCALE GENOMIC DNA]</scope>
    <source>
        <strain evidence="1 2">9006-11</strain>
    </source>
</reference>